<evidence type="ECO:0000313" key="2">
    <source>
        <dbReference type="Proteomes" id="UP000008068"/>
    </source>
</evidence>
<proteinExistence type="predicted"/>
<dbReference type="Proteomes" id="UP000008068">
    <property type="component" value="Unassembled WGS sequence"/>
</dbReference>
<keyword evidence="2" id="KW-1185">Reference proteome</keyword>
<evidence type="ECO:0000313" key="1">
    <source>
        <dbReference type="EMBL" id="EGT35253.1"/>
    </source>
</evidence>
<dbReference type="InParanoid" id="G0NPF4"/>
<protein>
    <submittedName>
        <fullName evidence="1">Uncharacterized protein</fullName>
    </submittedName>
</protein>
<sequence length="332" mass="37648">MVLSKLFSSSRSRDKENEKKCIIKGYPLTNSPVIPGILKHQVEFKKVKYGSTDLVGFTFAHEGSNLVQYESLKLFRRKLAYWYQDNAKFQKQINSEFTKDLIAISVSFFNFDLGESCHDFKLDKQFKPSENGFLTYRKHSECIQCAYYNENGVEYLAGITFYPAPHGKPKLLRSNNVLLAIASNSAIVYPHGDRRFQWSETEKIKQYGRFCSTAGKHVLLKFSPDDGVPRHFGYNHFTNKFEKSFCIECLKEFYKWEEPKKDSSATPATGSASAAPVVTVEESVPAAVTANDSEPSAVTRASSTESLIEGFEQVKIDSEDFESDIDDAELIY</sequence>
<gene>
    <name evidence="1" type="ORF">CAEBREN_23006</name>
</gene>
<dbReference type="eggNOG" id="KOG4297">
    <property type="taxonomic scope" value="Eukaryota"/>
</dbReference>
<dbReference type="STRING" id="135651.G0NPF4"/>
<name>G0NPF4_CAEBE</name>
<dbReference type="AlphaFoldDB" id="G0NPF4"/>
<dbReference type="HOGENOM" id="CLU_074433_0_0_1"/>
<organism evidence="2">
    <name type="scientific">Caenorhabditis brenneri</name>
    <name type="common">Nematode worm</name>
    <dbReference type="NCBI Taxonomy" id="135651"/>
    <lineage>
        <taxon>Eukaryota</taxon>
        <taxon>Metazoa</taxon>
        <taxon>Ecdysozoa</taxon>
        <taxon>Nematoda</taxon>
        <taxon>Chromadorea</taxon>
        <taxon>Rhabditida</taxon>
        <taxon>Rhabditina</taxon>
        <taxon>Rhabditomorpha</taxon>
        <taxon>Rhabditoidea</taxon>
        <taxon>Rhabditidae</taxon>
        <taxon>Peloderinae</taxon>
        <taxon>Caenorhabditis</taxon>
    </lineage>
</organism>
<dbReference type="PANTHER" id="PTHR34005">
    <property type="entry name" value="PROTEIN CBG15054-RELATED"/>
    <property type="match status" value="1"/>
</dbReference>
<dbReference type="EMBL" id="GL379920">
    <property type="protein sequence ID" value="EGT35253.1"/>
    <property type="molecule type" value="Genomic_DNA"/>
</dbReference>
<reference evidence="2" key="1">
    <citation type="submission" date="2011-07" db="EMBL/GenBank/DDBJ databases">
        <authorList>
            <consortium name="Caenorhabditis brenneri Sequencing and Analysis Consortium"/>
            <person name="Wilson R.K."/>
        </authorList>
    </citation>
    <scope>NUCLEOTIDE SEQUENCE [LARGE SCALE GENOMIC DNA]</scope>
    <source>
        <strain evidence="2">PB2801</strain>
    </source>
</reference>
<dbReference type="PANTHER" id="PTHR34005:SF7">
    <property type="entry name" value="PROTEIN CBG26726"/>
    <property type="match status" value="1"/>
</dbReference>
<dbReference type="FunCoup" id="G0NPF4">
    <property type="interactions" value="1540"/>
</dbReference>
<accession>G0NPF4</accession>